<evidence type="ECO:0000313" key="6">
    <source>
        <dbReference type="EMBL" id="RHD71698.1"/>
    </source>
</evidence>
<dbReference type="EMBL" id="QSJN01000015">
    <property type="protein sequence ID" value="RHD71698.1"/>
    <property type="molecule type" value="Genomic_DNA"/>
</dbReference>
<feature type="domain" description="Outer membrane protein beta-barrel" evidence="4">
    <location>
        <begin position="377"/>
        <end position="753"/>
    </location>
</feature>
<organism evidence="5 8">
    <name type="scientific">Parabacteroides distasonis</name>
    <dbReference type="NCBI Taxonomy" id="823"/>
    <lineage>
        <taxon>Bacteria</taxon>
        <taxon>Pseudomonadati</taxon>
        <taxon>Bacteroidota</taxon>
        <taxon>Bacteroidia</taxon>
        <taxon>Bacteroidales</taxon>
        <taxon>Tannerellaceae</taxon>
        <taxon>Parabacteroides</taxon>
    </lineage>
</organism>
<dbReference type="Proteomes" id="UP000463337">
    <property type="component" value="Unassembled WGS sequence"/>
</dbReference>
<keyword evidence="3" id="KW-0998">Cell outer membrane</keyword>
<evidence type="ECO:0000256" key="3">
    <source>
        <dbReference type="ARBA" id="ARBA00023237"/>
    </source>
</evidence>
<keyword evidence="5" id="KW-0675">Receptor</keyword>
<dbReference type="Pfam" id="PF13620">
    <property type="entry name" value="CarboxypepD_reg"/>
    <property type="match status" value="1"/>
</dbReference>
<evidence type="ECO:0000256" key="1">
    <source>
        <dbReference type="ARBA" id="ARBA00004442"/>
    </source>
</evidence>
<keyword evidence="2" id="KW-0472">Membrane</keyword>
<dbReference type="SUPFAM" id="SSF56935">
    <property type="entry name" value="Porins"/>
    <property type="match status" value="1"/>
</dbReference>
<dbReference type="InterPro" id="IPR041700">
    <property type="entry name" value="OMP_b-brl_3"/>
</dbReference>
<dbReference type="Pfam" id="PF14905">
    <property type="entry name" value="OMP_b-brl_3"/>
    <property type="match status" value="1"/>
</dbReference>
<evidence type="ECO:0000313" key="5">
    <source>
        <dbReference type="EMBL" id="MRY56674.1"/>
    </source>
</evidence>
<dbReference type="AlphaFoldDB" id="A0A3R6DR00"/>
<evidence type="ECO:0000256" key="2">
    <source>
        <dbReference type="ARBA" id="ARBA00023136"/>
    </source>
</evidence>
<gene>
    <name evidence="6" type="ORF">DW782_18620</name>
    <name evidence="5" type="ORF">GKD59_01835</name>
</gene>
<comment type="subcellular location">
    <subcellularLocation>
        <location evidence="1">Cell outer membrane</location>
    </subcellularLocation>
</comment>
<evidence type="ECO:0000313" key="8">
    <source>
        <dbReference type="Proteomes" id="UP000463337"/>
    </source>
</evidence>
<dbReference type="SUPFAM" id="SSF49464">
    <property type="entry name" value="Carboxypeptidase regulatory domain-like"/>
    <property type="match status" value="1"/>
</dbReference>
<accession>A0A3R6DR00</accession>
<dbReference type="InterPro" id="IPR008969">
    <property type="entry name" value="CarboxyPept-like_regulatory"/>
</dbReference>
<reference evidence="6 7" key="1">
    <citation type="submission" date="2018-08" db="EMBL/GenBank/DDBJ databases">
        <title>A genome reference for cultivated species of the human gut microbiota.</title>
        <authorList>
            <person name="Zou Y."/>
            <person name="Xue W."/>
            <person name="Luo G."/>
        </authorList>
    </citation>
    <scope>NUCLEOTIDE SEQUENCE [LARGE SCALE GENOMIC DNA]</scope>
    <source>
        <strain evidence="6 7">AM30-4</strain>
    </source>
</reference>
<sequence>MKMGGKEKRWFLLFFAGWWMTVFTLGAQAISGTLKDNNNAPLSYANVVVMTTDSFFVDGGVSDKDGGFLIPVPSDDNYLLKISSVGFQTVFRNCTIGSLGVIVIPEQSLVLGEAVVIAHRPVYELKNGKLITNVQNSLLSKIGTASDVLNHIPGVQGKDGAYSVFGKGTPSIYLNGRLVRDLSELERLGSENIARVEVLNNPGVQYDASVKAVIRIRTARPVGEGLGLDVRSRVEQSHKSGLMEQFNLKYSKNGLDLFGGFAYTLRNFYQESTLEQITCLDTLWRQNYTFDTDYKRHIYDGNIGINNQFNERHSAGVRYSINAMPKNSKVSFVRSQVYANESQYDYWENNSRTNERRGPKQQLNAYYTGMIGKLNIDFNADLLWNKDYAEDYAEESSLHFDDRAICSFSDNSVHLFAAKLILSHPLWGGDFSFGGEFASMKKNEYYKNEEAILPSTGNVAKEKTETAFLDYTRSWGNLDVSAGVRYEHVNYSFQDKFSGDSDLRRTYDNLFPFVSLSYPIGRVQSQLSYSEKIHRPDYGDLSNNIVYINRFSYKGGNPKLQPEIIHSLRLDLSYQWVQLSLDYQRFNDVILNVADPYDKDPRIVFVTYRNEGQLDCLNASLSLSPKIGLWEPMAYIGLRKQWFDTPWMDGFKAMNKPMLMFNFNNAFSLPKGFVVRADFSYQTKGASQNYILNQTGEIDLSLRKSFLQDRLSFNLQWFDVGHLSRQNIDLYSGINTAYQRAKLDSESVRLTVRFKFNMGRNKYKGSGAGQDVINRL</sequence>
<dbReference type="EMBL" id="WKLT01000001">
    <property type="protein sequence ID" value="MRY56674.1"/>
    <property type="molecule type" value="Genomic_DNA"/>
</dbReference>
<dbReference type="InterPro" id="IPR036942">
    <property type="entry name" value="Beta-barrel_TonB_sf"/>
</dbReference>
<dbReference type="GO" id="GO:0009279">
    <property type="term" value="C:cell outer membrane"/>
    <property type="evidence" value="ECO:0007669"/>
    <property type="project" value="UniProtKB-SubCell"/>
</dbReference>
<proteinExistence type="predicted"/>
<dbReference type="Proteomes" id="UP000284660">
    <property type="component" value="Unassembled WGS sequence"/>
</dbReference>
<comment type="caution">
    <text evidence="5">The sequence shown here is derived from an EMBL/GenBank/DDBJ whole genome shotgun (WGS) entry which is preliminary data.</text>
</comment>
<dbReference type="RefSeq" id="WP_081024257.1">
    <property type="nucleotide sequence ID" value="NZ_JBCOLP010000005.1"/>
</dbReference>
<dbReference type="Gene3D" id="2.40.170.20">
    <property type="entry name" value="TonB-dependent receptor, beta-barrel domain"/>
    <property type="match status" value="1"/>
</dbReference>
<name>A0A3R6DR00_PARDI</name>
<evidence type="ECO:0000259" key="4">
    <source>
        <dbReference type="Pfam" id="PF14905"/>
    </source>
</evidence>
<reference evidence="5 8" key="2">
    <citation type="journal article" date="2019" name="Nat. Med.">
        <title>A library of human gut bacterial isolates paired with longitudinal multiomics data enables mechanistic microbiome research.</title>
        <authorList>
            <person name="Poyet M."/>
            <person name="Groussin M."/>
            <person name="Gibbons S.M."/>
            <person name="Avila-Pacheco J."/>
            <person name="Jiang X."/>
            <person name="Kearney S.M."/>
            <person name="Perrotta A.R."/>
            <person name="Berdy B."/>
            <person name="Zhao S."/>
            <person name="Lieberman T.D."/>
            <person name="Swanson P.K."/>
            <person name="Smith M."/>
            <person name="Roesemann S."/>
            <person name="Alexander J.E."/>
            <person name="Rich S.A."/>
            <person name="Livny J."/>
            <person name="Vlamakis H."/>
            <person name="Clish C."/>
            <person name="Bullock K."/>
            <person name="Deik A."/>
            <person name="Scott J."/>
            <person name="Pierce K.A."/>
            <person name="Xavier R.J."/>
            <person name="Alm E.J."/>
        </authorList>
    </citation>
    <scope>NUCLEOTIDE SEQUENCE [LARGE SCALE GENOMIC DNA]</scope>
    <source>
        <strain evidence="5 8">BIOML-A41</strain>
    </source>
</reference>
<evidence type="ECO:0000313" key="7">
    <source>
        <dbReference type="Proteomes" id="UP000284660"/>
    </source>
</evidence>
<protein>
    <submittedName>
        <fullName evidence="5">TonB-dependent receptor</fullName>
    </submittedName>
</protein>